<evidence type="ECO:0000313" key="2">
    <source>
        <dbReference type="Proteomes" id="UP001595528"/>
    </source>
</evidence>
<comment type="caution">
    <text evidence="1">The sequence shown here is derived from an EMBL/GenBank/DDBJ whole genome shotgun (WGS) entry which is preliminary data.</text>
</comment>
<dbReference type="InterPro" id="IPR050155">
    <property type="entry name" value="HAD-like_hydrolase_sf"/>
</dbReference>
<dbReference type="GO" id="GO:0016787">
    <property type="term" value="F:hydrolase activity"/>
    <property type="evidence" value="ECO:0007669"/>
    <property type="project" value="UniProtKB-KW"/>
</dbReference>
<protein>
    <submittedName>
        <fullName evidence="1">HAD-IA family hydrolase</fullName>
    </submittedName>
</protein>
<dbReference type="InterPro" id="IPR041492">
    <property type="entry name" value="HAD_2"/>
</dbReference>
<dbReference type="SFLD" id="SFLDS00003">
    <property type="entry name" value="Haloacid_Dehalogenase"/>
    <property type="match status" value="1"/>
</dbReference>
<reference evidence="2" key="1">
    <citation type="journal article" date="2019" name="Int. J. Syst. Evol. Microbiol.">
        <title>The Global Catalogue of Microorganisms (GCM) 10K type strain sequencing project: providing services to taxonomists for standard genome sequencing and annotation.</title>
        <authorList>
            <consortium name="The Broad Institute Genomics Platform"/>
            <consortium name="The Broad Institute Genome Sequencing Center for Infectious Disease"/>
            <person name="Wu L."/>
            <person name="Ma J."/>
        </authorList>
    </citation>
    <scope>NUCLEOTIDE SEQUENCE [LARGE SCALE GENOMIC DNA]</scope>
    <source>
        <strain evidence="2">KCTC 42964</strain>
    </source>
</reference>
<dbReference type="Gene3D" id="3.40.50.1000">
    <property type="entry name" value="HAD superfamily/HAD-like"/>
    <property type="match status" value="1"/>
</dbReference>
<dbReference type="SFLD" id="SFLDG01135">
    <property type="entry name" value="C1.5.6:_HAD__Beta-PGM__Phospha"/>
    <property type="match status" value="1"/>
</dbReference>
<dbReference type="PANTHER" id="PTHR43434">
    <property type="entry name" value="PHOSPHOGLYCOLATE PHOSPHATASE"/>
    <property type="match status" value="1"/>
</dbReference>
<dbReference type="InterPro" id="IPR006439">
    <property type="entry name" value="HAD-SF_hydro_IA"/>
</dbReference>
<keyword evidence="1" id="KW-0378">Hydrolase</keyword>
<gene>
    <name evidence="1" type="ORF">ACFOGJ_10380</name>
</gene>
<dbReference type="RefSeq" id="WP_379899972.1">
    <property type="nucleotide sequence ID" value="NZ_JBHRTR010000024.1"/>
</dbReference>
<dbReference type="Gene3D" id="1.10.150.240">
    <property type="entry name" value="Putative phosphatase, domain 2"/>
    <property type="match status" value="1"/>
</dbReference>
<dbReference type="EMBL" id="JBHRTR010000024">
    <property type="protein sequence ID" value="MFC3227639.1"/>
    <property type="molecule type" value="Genomic_DNA"/>
</dbReference>
<accession>A0ABV7KZP9</accession>
<proteinExistence type="predicted"/>
<sequence length="244" mass="24882">MARITAPSPLRLVIFDMDGTLVDSAGVIVAAMQAAFAETGRPAPAPSAVHGVIGLHLPEAMARLCAAIGCDVPEGAAAAALTGAYRHHFLRLDSDPEQGSMLFPGIPAVLERLEADGLLLAVATGKGRRGMERVLDGHGLLQRFVATRTPDESPGKPHPGMVLDLLALTGADAADTVVVGDSLFDMDMARNAGVAALGVSWGTAPPALLRDAGAIAVAGTPEEIPPLVDRILADRSLGPAVSGA</sequence>
<dbReference type="InterPro" id="IPR036412">
    <property type="entry name" value="HAD-like_sf"/>
</dbReference>
<dbReference type="Proteomes" id="UP001595528">
    <property type="component" value="Unassembled WGS sequence"/>
</dbReference>
<dbReference type="NCBIfam" id="TIGR01549">
    <property type="entry name" value="HAD-SF-IA-v1"/>
    <property type="match status" value="1"/>
</dbReference>
<dbReference type="SUPFAM" id="SSF56784">
    <property type="entry name" value="HAD-like"/>
    <property type="match status" value="1"/>
</dbReference>
<name>A0ABV7KZP9_9PROT</name>
<dbReference type="Pfam" id="PF13419">
    <property type="entry name" value="HAD_2"/>
    <property type="match status" value="1"/>
</dbReference>
<keyword evidence="2" id="KW-1185">Reference proteome</keyword>
<dbReference type="InterPro" id="IPR023214">
    <property type="entry name" value="HAD_sf"/>
</dbReference>
<dbReference type="PANTHER" id="PTHR43434:SF24">
    <property type="entry name" value="HYDROLASE-RELATED"/>
    <property type="match status" value="1"/>
</dbReference>
<dbReference type="InterPro" id="IPR023198">
    <property type="entry name" value="PGP-like_dom2"/>
</dbReference>
<evidence type="ECO:0000313" key="1">
    <source>
        <dbReference type="EMBL" id="MFC3227639.1"/>
    </source>
</evidence>
<organism evidence="1 2">
    <name type="scientific">Marinibaculum pumilum</name>
    <dbReference type="NCBI Taxonomy" id="1766165"/>
    <lineage>
        <taxon>Bacteria</taxon>
        <taxon>Pseudomonadati</taxon>
        <taxon>Pseudomonadota</taxon>
        <taxon>Alphaproteobacteria</taxon>
        <taxon>Rhodospirillales</taxon>
        <taxon>Rhodospirillaceae</taxon>
        <taxon>Marinibaculum</taxon>
    </lineage>
</organism>
<dbReference type="SFLD" id="SFLDG01129">
    <property type="entry name" value="C1.5:_HAD__Beta-PGM__Phosphata"/>
    <property type="match status" value="1"/>
</dbReference>